<organism evidence="1 2">
    <name type="scientific">Taenia crassiceps</name>
    <dbReference type="NCBI Taxonomy" id="6207"/>
    <lineage>
        <taxon>Eukaryota</taxon>
        <taxon>Metazoa</taxon>
        <taxon>Spiralia</taxon>
        <taxon>Lophotrochozoa</taxon>
        <taxon>Platyhelminthes</taxon>
        <taxon>Cestoda</taxon>
        <taxon>Eucestoda</taxon>
        <taxon>Cyclophyllidea</taxon>
        <taxon>Taeniidae</taxon>
        <taxon>Taenia</taxon>
    </lineage>
</organism>
<proteinExistence type="predicted"/>
<name>A0ABR4QBH8_9CEST</name>
<keyword evidence="2" id="KW-1185">Reference proteome</keyword>
<dbReference type="Proteomes" id="UP001651158">
    <property type="component" value="Unassembled WGS sequence"/>
</dbReference>
<accession>A0ABR4QBH8</accession>
<comment type="caution">
    <text evidence="1">The sequence shown here is derived from an EMBL/GenBank/DDBJ whole genome shotgun (WGS) entry which is preliminary data.</text>
</comment>
<dbReference type="EMBL" id="JAKROA010000005">
    <property type="protein sequence ID" value="KAL5106912.1"/>
    <property type="molecule type" value="Genomic_DNA"/>
</dbReference>
<gene>
    <name evidence="1" type="ORF">TcWFU_006108</name>
</gene>
<protein>
    <submittedName>
        <fullName evidence="1">Uncharacterized protein</fullName>
    </submittedName>
</protein>
<evidence type="ECO:0000313" key="2">
    <source>
        <dbReference type="Proteomes" id="UP001651158"/>
    </source>
</evidence>
<reference evidence="1 2" key="1">
    <citation type="journal article" date="2022" name="Front. Cell. Infect. Microbiol.">
        <title>The Genomes of Two Strains of Taenia crassiceps the Animal Model for the Study of Human Cysticercosis.</title>
        <authorList>
            <person name="Bobes R.J."/>
            <person name="Estrada K."/>
            <person name="Rios-Valencia D.G."/>
            <person name="Calderon-Gallegos A."/>
            <person name="de la Torre P."/>
            <person name="Carrero J.C."/>
            <person name="Sanchez-Flores A."/>
            <person name="Laclette J.P."/>
        </authorList>
    </citation>
    <scope>NUCLEOTIDE SEQUENCE [LARGE SCALE GENOMIC DNA]</scope>
    <source>
        <strain evidence="1">WFUcys</strain>
    </source>
</reference>
<evidence type="ECO:0000313" key="1">
    <source>
        <dbReference type="EMBL" id="KAL5106912.1"/>
    </source>
</evidence>
<sequence length="101" mass="11447">MARWTEVQRCRYDVAFCPQPTDCLTFFRPKAAALLSGLADKLRQLGDKYGWELSNPFSLKPLPGASTLPAPAMPPSRLPCPIRLRVFSFFASFFFTSTQWN</sequence>